<dbReference type="EMBL" id="JX238501">
    <property type="protein sequence ID" value="AGB62768.1"/>
    <property type="molecule type" value="Genomic_DNA"/>
</dbReference>
<proteinExistence type="predicted"/>
<protein>
    <submittedName>
        <fullName evidence="1">Uncharacterized protein</fullName>
    </submittedName>
</protein>
<dbReference type="KEGG" id="vg:14516089"/>
<accession>L0L9C3</accession>
<sequence length="48" mass="5307">MDLAIAQLEAITEAEEALYRVDSLVGYMNWDDGLYAGDVIDAIEGTER</sequence>
<evidence type="ECO:0000313" key="2">
    <source>
        <dbReference type="Proteomes" id="UP000010364"/>
    </source>
</evidence>
<name>L0L9C3_9CAUD</name>
<dbReference type="RefSeq" id="YP_007349361.1">
    <property type="nucleotide sequence ID" value="NC_020081.2"/>
</dbReference>
<dbReference type="Proteomes" id="UP000010364">
    <property type="component" value="Segment"/>
</dbReference>
<dbReference type="GeneID" id="14516089"/>
<organism evidence="1 2">
    <name type="scientific">Bacillus phage phiAGATE</name>
    <dbReference type="NCBI Taxonomy" id="1204533"/>
    <lineage>
        <taxon>Viruses</taxon>
        <taxon>Duplodnaviria</taxon>
        <taxon>Heunggongvirae</taxon>
        <taxon>Uroviricota</taxon>
        <taxon>Caudoviricetes</taxon>
        <taxon>Herelleviridae</taxon>
        <taxon>Bastillevirinae</taxon>
        <taxon>Agatevirus</taxon>
        <taxon>Agatevirus agate</taxon>
    </lineage>
</organism>
<keyword evidence="2" id="KW-1185">Reference proteome</keyword>
<evidence type="ECO:0000313" key="1">
    <source>
        <dbReference type="EMBL" id="AGB62768.1"/>
    </source>
</evidence>
<reference evidence="1" key="1">
    <citation type="submission" date="2013-11" db="EMBL/GenBank/DDBJ databases">
        <title>Discovery of phiAGATE novel phage infecting Bacillus pumilus leads to new insights in phylogeny of subfamily Spounavirinae.</title>
        <authorList>
            <person name="Barylski J."/>
            <person name="Nowicki G."/>
            <person name="Gozdzicka-Jozefiak A."/>
        </authorList>
    </citation>
    <scope>NUCLEOTIDE SEQUENCE [LARGE SCALE GENOMIC DNA]</scope>
</reference>